<dbReference type="InterPro" id="IPR002516">
    <property type="entry name" value="Glyco_trans_11"/>
</dbReference>
<organism evidence="3 4">
    <name type="scientific">Brachyspira catarrhinii</name>
    <dbReference type="NCBI Taxonomy" id="2528966"/>
    <lineage>
        <taxon>Bacteria</taxon>
        <taxon>Pseudomonadati</taxon>
        <taxon>Spirochaetota</taxon>
        <taxon>Spirochaetia</taxon>
        <taxon>Brachyspirales</taxon>
        <taxon>Brachyspiraceae</taxon>
        <taxon>Brachyspira</taxon>
    </lineage>
</organism>
<accession>A0ABY2TT69</accession>
<keyword evidence="4" id="KW-1185">Reference proteome</keyword>
<evidence type="ECO:0000256" key="1">
    <source>
        <dbReference type="ARBA" id="ARBA00022676"/>
    </source>
</evidence>
<evidence type="ECO:0000313" key="4">
    <source>
        <dbReference type="Proteomes" id="UP000310168"/>
    </source>
</evidence>
<dbReference type="Proteomes" id="UP000310168">
    <property type="component" value="Unassembled WGS sequence"/>
</dbReference>
<keyword evidence="1" id="KW-0328">Glycosyltransferase</keyword>
<dbReference type="RefSeq" id="WP_137997464.1">
    <property type="nucleotide sequence ID" value="NZ_SJDU01000027.1"/>
</dbReference>
<dbReference type="CDD" id="cd11301">
    <property type="entry name" value="Fut1_Fut2_like"/>
    <property type="match status" value="1"/>
</dbReference>
<reference evidence="3 4" key="1">
    <citation type="journal article" date="2019" name="Anaerobe">
        <title>Brachyspira catarrhinii sp. nov., an anaerobic intestinal spirochaete isolated from vervet monkeys may have been misidentified as Brachyspira aalborgi in previous studies.</title>
        <authorList>
            <person name="Phillips N.D."/>
            <person name="La T."/>
            <person name="Hampson D.J."/>
        </authorList>
    </citation>
    <scope>NUCLEOTIDE SEQUENCE [LARGE SCALE GENOMIC DNA]</scope>
    <source>
        <strain evidence="3 4">Z12</strain>
    </source>
</reference>
<dbReference type="EMBL" id="SJDU01000027">
    <property type="protein sequence ID" value="TKZ36078.1"/>
    <property type="molecule type" value="Genomic_DNA"/>
</dbReference>
<sequence>MPNEKLKKYLNDIVWWIPFRKLRDFIRELVDTILEIKEQNDILLKVANNSIGFIVVEIAAGFVDQLHLYRYGYSIEKLYGKKVLYDISWYNRSGKDETGKYNRNFELLNIFDDFTFKLANKNEVEIAKKFFIDGHEYDGIDISNIIENSKFLYLNVFSLWKSYTKKLDFNEVFDLDKYILPKLDSDNKRIYEDIKNCKHSLACHIRRNDYLVVDYRWFNLNEEYFIKAIEKINKKVKGKLKIYFFSDDMDWVKSKLIPLIKDKYDYMAVDINDNDKGYFDFYLISNCKYQIASEGGFCRTAHIFNKYKNKILINPSDIDEKYIRNK</sequence>
<protein>
    <submittedName>
        <fullName evidence="3">Alpha-1,2-fucosyltransferase</fullName>
    </submittedName>
</protein>
<evidence type="ECO:0000313" key="3">
    <source>
        <dbReference type="EMBL" id="TKZ36078.1"/>
    </source>
</evidence>
<dbReference type="Pfam" id="PF01531">
    <property type="entry name" value="Glyco_transf_11"/>
    <property type="match status" value="1"/>
</dbReference>
<keyword evidence="2" id="KW-0808">Transferase</keyword>
<proteinExistence type="predicted"/>
<comment type="caution">
    <text evidence="3">The sequence shown here is derived from an EMBL/GenBank/DDBJ whole genome shotgun (WGS) entry which is preliminary data.</text>
</comment>
<gene>
    <name evidence="3" type="ORF">EZH24_01985</name>
</gene>
<evidence type="ECO:0000256" key="2">
    <source>
        <dbReference type="ARBA" id="ARBA00022679"/>
    </source>
</evidence>
<name>A0ABY2TT69_9SPIR</name>